<dbReference type="Proteomes" id="UP001189429">
    <property type="component" value="Unassembled WGS sequence"/>
</dbReference>
<gene>
    <name evidence="2" type="ORF">PCOR1329_LOCUS6663</name>
</gene>
<comment type="caution">
    <text evidence="2">The sequence shown here is derived from an EMBL/GenBank/DDBJ whole genome shotgun (WGS) entry which is preliminary data.</text>
</comment>
<protein>
    <submittedName>
        <fullName evidence="2">Uncharacterized protein</fullName>
    </submittedName>
</protein>
<keyword evidence="3" id="KW-1185">Reference proteome</keyword>
<evidence type="ECO:0000313" key="2">
    <source>
        <dbReference type="EMBL" id="CAK0797642.1"/>
    </source>
</evidence>
<evidence type="ECO:0000313" key="3">
    <source>
        <dbReference type="Proteomes" id="UP001189429"/>
    </source>
</evidence>
<reference evidence="2" key="1">
    <citation type="submission" date="2023-10" db="EMBL/GenBank/DDBJ databases">
        <authorList>
            <person name="Chen Y."/>
            <person name="Shah S."/>
            <person name="Dougan E. K."/>
            <person name="Thang M."/>
            <person name="Chan C."/>
        </authorList>
    </citation>
    <scope>NUCLEOTIDE SEQUENCE [LARGE SCALE GENOMIC DNA]</scope>
</reference>
<feature type="non-terminal residue" evidence="2">
    <location>
        <position position="109"/>
    </location>
</feature>
<evidence type="ECO:0000256" key="1">
    <source>
        <dbReference type="SAM" id="MobiDB-lite"/>
    </source>
</evidence>
<accession>A0ABN9PWJ8</accession>
<proteinExistence type="predicted"/>
<sequence>ALRARSYGCPFWPRLLSLPPCEGEAWWQNSTASDMLLPVDHAAETAADLVASLGKRGTLEPFMENERLMAALSERSRRVAAPRGGSKVHGSGAAGFRDVPGEQMLGLEA</sequence>
<dbReference type="EMBL" id="CAUYUJ010001783">
    <property type="protein sequence ID" value="CAK0797642.1"/>
    <property type="molecule type" value="Genomic_DNA"/>
</dbReference>
<feature type="region of interest" description="Disordered" evidence="1">
    <location>
        <begin position="80"/>
        <end position="109"/>
    </location>
</feature>
<name>A0ABN9PWJ8_9DINO</name>
<organism evidence="2 3">
    <name type="scientific">Prorocentrum cordatum</name>
    <dbReference type="NCBI Taxonomy" id="2364126"/>
    <lineage>
        <taxon>Eukaryota</taxon>
        <taxon>Sar</taxon>
        <taxon>Alveolata</taxon>
        <taxon>Dinophyceae</taxon>
        <taxon>Prorocentrales</taxon>
        <taxon>Prorocentraceae</taxon>
        <taxon>Prorocentrum</taxon>
    </lineage>
</organism>
<feature type="non-terminal residue" evidence="2">
    <location>
        <position position="1"/>
    </location>
</feature>